<dbReference type="Proteomes" id="UP000287651">
    <property type="component" value="Unassembled WGS sequence"/>
</dbReference>
<sequence>MFFHPPLRFCEQIISRKKVIHFPVVARIAAKGVNIFLYTHNNIKWIQKIKS</sequence>
<protein>
    <submittedName>
        <fullName evidence="1">Uncharacterized protein</fullName>
    </submittedName>
</protein>
<dbReference type="EMBL" id="AMZH03021357">
    <property type="protein sequence ID" value="RRT38274.1"/>
    <property type="molecule type" value="Genomic_DNA"/>
</dbReference>
<dbReference type="AlphaFoldDB" id="A0A426XFM9"/>
<evidence type="ECO:0000313" key="2">
    <source>
        <dbReference type="Proteomes" id="UP000287651"/>
    </source>
</evidence>
<name>A0A426XFM9_ENSVE</name>
<proteinExistence type="predicted"/>
<accession>A0A426XFM9</accession>
<reference evidence="1 2" key="1">
    <citation type="journal article" date="2014" name="Agronomy (Basel)">
        <title>A Draft Genome Sequence for Ensete ventricosum, the Drought-Tolerant Tree Against Hunger.</title>
        <authorList>
            <person name="Harrison J."/>
            <person name="Moore K.A."/>
            <person name="Paszkiewicz K."/>
            <person name="Jones T."/>
            <person name="Grant M."/>
            <person name="Ambacheew D."/>
            <person name="Muzemil S."/>
            <person name="Studholme D.J."/>
        </authorList>
    </citation>
    <scope>NUCLEOTIDE SEQUENCE [LARGE SCALE GENOMIC DNA]</scope>
</reference>
<evidence type="ECO:0000313" key="1">
    <source>
        <dbReference type="EMBL" id="RRT38274.1"/>
    </source>
</evidence>
<comment type="caution">
    <text evidence="1">The sequence shown here is derived from an EMBL/GenBank/DDBJ whole genome shotgun (WGS) entry which is preliminary data.</text>
</comment>
<gene>
    <name evidence="1" type="ORF">B296_00057476</name>
</gene>
<organism evidence="1 2">
    <name type="scientific">Ensete ventricosum</name>
    <name type="common">Abyssinian banana</name>
    <name type="synonym">Musa ensete</name>
    <dbReference type="NCBI Taxonomy" id="4639"/>
    <lineage>
        <taxon>Eukaryota</taxon>
        <taxon>Viridiplantae</taxon>
        <taxon>Streptophyta</taxon>
        <taxon>Embryophyta</taxon>
        <taxon>Tracheophyta</taxon>
        <taxon>Spermatophyta</taxon>
        <taxon>Magnoliopsida</taxon>
        <taxon>Liliopsida</taxon>
        <taxon>Zingiberales</taxon>
        <taxon>Musaceae</taxon>
        <taxon>Ensete</taxon>
    </lineage>
</organism>